<gene>
    <name evidence="1" type="ORF">BLE401_06060</name>
</gene>
<name>A0A2N9YCV0_9GAMM</name>
<dbReference type="AlphaFoldDB" id="A0A2N9YCV0"/>
<evidence type="ECO:0000313" key="2">
    <source>
        <dbReference type="Proteomes" id="UP000234271"/>
    </source>
</evidence>
<dbReference type="KEGG" id="blep:AL038_00010"/>
<sequence length="121" mass="14030">MSTVKTPRLKTSKVSTLRKYLCRSELDDLIKHGIFKVVNGELDYDQTNWKVIDKNVRRGDIFLCLFESDELVPVIVKDNQFVNLDILVCLNLKDRMSGREEKVFRMSLEKLIASGKKLLPQ</sequence>
<dbReference type="STRING" id="288004.AL038_00010"/>
<reference evidence="2" key="1">
    <citation type="submission" date="2016-12" db="EMBL/GenBank/DDBJ databases">
        <title>Complete Genome Sequence of Beggiatoa leptomitiformis D-401.</title>
        <authorList>
            <person name="Fomenkov A."/>
            <person name="Vincze T."/>
            <person name="Grabovich M."/>
            <person name="Anton B.P."/>
            <person name="Dubinina G."/>
            <person name="Orlova M."/>
            <person name="Belousova E."/>
            <person name="Roberts R.J."/>
        </authorList>
    </citation>
    <scope>NUCLEOTIDE SEQUENCE [LARGE SCALE GENOMIC DNA]</scope>
    <source>
        <strain evidence="2">D-401</strain>
    </source>
</reference>
<organism evidence="1 2">
    <name type="scientific">Beggiatoa leptomitoformis</name>
    <dbReference type="NCBI Taxonomy" id="288004"/>
    <lineage>
        <taxon>Bacteria</taxon>
        <taxon>Pseudomonadati</taxon>
        <taxon>Pseudomonadota</taxon>
        <taxon>Gammaproteobacteria</taxon>
        <taxon>Thiotrichales</taxon>
        <taxon>Thiotrichaceae</taxon>
        <taxon>Beggiatoa</taxon>
    </lineage>
</organism>
<evidence type="ECO:0000313" key="1">
    <source>
        <dbReference type="EMBL" id="AUI68308.1"/>
    </source>
</evidence>
<dbReference type="RefSeq" id="WP_062147169.1">
    <property type="nucleotide sequence ID" value="NZ_CP012373.2"/>
</dbReference>
<dbReference type="EMBL" id="CP018889">
    <property type="protein sequence ID" value="AUI68308.1"/>
    <property type="molecule type" value="Genomic_DNA"/>
</dbReference>
<proteinExistence type="predicted"/>
<keyword evidence="2" id="KW-1185">Reference proteome</keyword>
<accession>A0A2N9YCV0</accession>
<dbReference type="Proteomes" id="UP000234271">
    <property type="component" value="Chromosome"/>
</dbReference>
<protein>
    <submittedName>
        <fullName evidence="1">Uncharacterized protein</fullName>
    </submittedName>
</protein>